<comment type="caution">
    <text evidence="1">The sequence shown here is derived from an EMBL/GenBank/DDBJ whole genome shotgun (WGS) entry which is preliminary data.</text>
</comment>
<name>A0A2P7B8I5_9HYPH</name>
<evidence type="ECO:0000313" key="2">
    <source>
        <dbReference type="Proteomes" id="UP000241764"/>
    </source>
</evidence>
<proteinExistence type="predicted"/>
<organism evidence="1 2">
    <name type="scientific">Phyllobacterium sophorae</name>
    <dbReference type="NCBI Taxonomy" id="1520277"/>
    <lineage>
        <taxon>Bacteria</taxon>
        <taxon>Pseudomonadati</taxon>
        <taxon>Pseudomonadota</taxon>
        <taxon>Alphaproteobacteria</taxon>
        <taxon>Hyphomicrobiales</taxon>
        <taxon>Phyllobacteriaceae</taxon>
        <taxon>Phyllobacterium</taxon>
    </lineage>
</organism>
<keyword evidence="2" id="KW-1185">Reference proteome</keyword>
<dbReference type="Proteomes" id="UP000241764">
    <property type="component" value="Unassembled WGS sequence"/>
</dbReference>
<evidence type="ECO:0000313" key="1">
    <source>
        <dbReference type="EMBL" id="PSH62758.1"/>
    </source>
</evidence>
<reference evidence="2" key="1">
    <citation type="submission" date="2017-11" db="EMBL/GenBank/DDBJ databases">
        <authorList>
            <person name="Kuznetsova I."/>
            <person name="Sazanova A."/>
            <person name="Chirak E."/>
            <person name="Safronova V."/>
            <person name="Willems A."/>
        </authorList>
    </citation>
    <scope>NUCLEOTIDE SEQUENCE [LARGE SCALE GENOMIC DNA]</scope>
    <source>
        <strain evidence="2">CCBAU 03422</strain>
    </source>
</reference>
<gene>
    <name evidence="1" type="ORF">CU103_17710</name>
</gene>
<dbReference type="AlphaFoldDB" id="A0A2P7B8I5"/>
<dbReference type="EMBL" id="PGGM01000008">
    <property type="protein sequence ID" value="PSH62758.1"/>
    <property type="molecule type" value="Genomic_DNA"/>
</dbReference>
<sequence>MPFSMKQFKGPSTSIPFSESPVWSTRWPIVAQMAIAQLAKGARAVWLAKLAVSRPWQGLLWPLFEASGALCAKVEATISDC</sequence>
<accession>A0A2P7B8I5</accession>
<protein>
    <submittedName>
        <fullName evidence="1">Uncharacterized protein</fullName>
    </submittedName>
</protein>